<evidence type="ECO:0000313" key="3">
    <source>
        <dbReference type="EMBL" id="KAK8758236.1"/>
    </source>
</evidence>
<feature type="compositionally biased region" description="Polar residues" evidence="1">
    <location>
        <begin position="398"/>
        <end position="408"/>
    </location>
</feature>
<evidence type="ECO:0000256" key="1">
    <source>
        <dbReference type="SAM" id="MobiDB-lite"/>
    </source>
</evidence>
<keyword evidence="2" id="KW-1133">Transmembrane helix</keyword>
<dbReference type="EMBL" id="JARKHS020034327">
    <property type="protein sequence ID" value="KAK8758236.1"/>
    <property type="molecule type" value="Genomic_DNA"/>
</dbReference>
<evidence type="ECO:0008006" key="5">
    <source>
        <dbReference type="Google" id="ProtNLM"/>
    </source>
</evidence>
<feature type="transmembrane region" description="Helical" evidence="2">
    <location>
        <begin position="27"/>
        <end position="56"/>
    </location>
</feature>
<feature type="compositionally biased region" description="Acidic residues" evidence="1">
    <location>
        <begin position="209"/>
        <end position="221"/>
    </location>
</feature>
<feature type="region of interest" description="Disordered" evidence="1">
    <location>
        <begin position="395"/>
        <end position="419"/>
    </location>
</feature>
<name>A0AAQ4D6Z6_AMBAM</name>
<dbReference type="AlphaFoldDB" id="A0AAQ4D6Z6"/>
<evidence type="ECO:0000313" key="4">
    <source>
        <dbReference type="Proteomes" id="UP001321473"/>
    </source>
</evidence>
<accession>A0AAQ4D6Z6</accession>
<proteinExistence type="predicted"/>
<dbReference type="Proteomes" id="UP001321473">
    <property type="component" value="Unassembled WGS sequence"/>
</dbReference>
<feature type="compositionally biased region" description="Basic and acidic residues" evidence="1">
    <location>
        <begin position="225"/>
        <end position="238"/>
    </location>
</feature>
<keyword evidence="2" id="KW-0812">Transmembrane</keyword>
<feature type="compositionally biased region" description="Acidic residues" evidence="1">
    <location>
        <begin position="108"/>
        <end position="121"/>
    </location>
</feature>
<keyword evidence="4" id="KW-1185">Reference proteome</keyword>
<feature type="region of interest" description="Disordered" evidence="1">
    <location>
        <begin position="96"/>
        <end position="183"/>
    </location>
</feature>
<feature type="compositionally biased region" description="Basic and acidic residues" evidence="1">
    <location>
        <begin position="409"/>
        <end position="419"/>
    </location>
</feature>
<organism evidence="3 4">
    <name type="scientific">Amblyomma americanum</name>
    <name type="common">Lone star tick</name>
    <dbReference type="NCBI Taxonomy" id="6943"/>
    <lineage>
        <taxon>Eukaryota</taxon>
        <taxon>Metazoa</taxon>
        <taxon>Ecdysozoa</taxon>
        <taxon>Arthropoda</taxon>
        <taxon>Chelicerata</taxon>
        <taxon>Arachnida</taxon>
        <taxon>Acari</taxon>
        <taxon>Parasitiformes</taxon>
        <taxon>Ixodida</taxon>
        <taxon>Ixodoidea</taxon>
        <taxon>Ixodidae</taxon>
        <taxon>Amblyomminae</taxon>
        <taxon>Amblyomma</taxon>
    </lineage>
</organism>
<keyword evidence="2" id="KW-0472">Membrane</keyword>
<gene>
    <name evidence="3" type="ORF">V5799_004130</name>
</gene>
<feature type="region of interest" description="Disordered" evidence="1">
    <location>
        <begin position="198"/>
        <end position="243"/>
    </location>
</feature>
<reference evidence="3 4" key="1">
    <citation type="journal article" date="2023" name="Arcadia Sci">
        <title>De novo assembly of a long-read Amblyomma americanum tick genome.</title>
        <authorList>
            <person name="Chou S."/>
            <person name="Poskanzer K.E."/>
            <person name="Rollins M."/>
            <person name="Thuy-Boun P.S."/>
        </authorList>
    </citation>
    <scope>NUCLEOTIDE SEQUENCE [LARGE SCALE GENOMIC DNA]</scope>
    <source>
        <strain evidence="3">F_SG_1</strain>
        <tissue evidence="3">Salivary glands</tissue>
    </source>
</reference>
<feature type="compositionally biased region" description="Low complexity" evidence="1">
    <location>
        <begin position="139"/>
        <end position="151"/>
    </location>
</feature>
<sequence length="488" mass="53576">MSSDVSLDAGETWPPAKSTQRQYRISWIHVISSIVQIYCVLCQCVFLMVVALWMVVKEISRRLSVKWKSWYCDFKEKRPMALPHFLGALHVPMVPKAASEPHESESSREEEEPSSEAESDVPETTQSNGEDKDSTAPAVSVSTSRGCGSSSPRESHVEDVTESESSSVSLHNQPENKQAGKRAACSISAVVLDKYACKADRSTSSSTESIEELDDSSDEDGVTGFDERAKSNEEERPKSANVSCTGSWKLKSAFQRAGGKSSDAQSCFPINKASSGQARCSERHKFSLGPVISNLRRACTRTFSAINKEITECMSPQGHKTRSKKGDTPTRAVSRVATAREVHIQPLPEVSREAFQDLSVPEQRTSVQSSWNDVCSSDRASSESLGEMHRGLLDSFSEGESSDCSNRQTADRSFGDSAAVDEKPAAFSVDVVRADESLEKGDTDWTTQNSKSNAFFKDEDTEGKVFGSVFERDANSPAWDFYARKDPC</sequence>
<comment type="caution">
    <text evidence="3">The sequence shown here is derived from an EMBL/GenBank/DDBJ whole genome shotgun (WGS) entry which is preliminary data.</text>
</comment>
<evidence type="ECO:0000256" key="2">
    <source>
        <dbReference type="SAM" id="Phobius"/>
    </source>
</evidence>
<protein>
    <recommendedName>
        <fullName evidence="5">Transmembrane protein</fullName>
    </recommendedName>
</protein>